<keyword evidence="2" id="KW-1185">Reference proteome</keyword>
<proteinExistence type="predicted"/>
<protein>
    <submittedName>
        <fullName evidence="1">Uncharacterized protein</fullName>
    </submittedName>
</protein>
<reference key="2">
    <citation type="submission" date="2011-10" db="EMBL/GenBank/DDBJ databases">
        <title>The genome and transcriptome sequence of Clonorchis sinensis provide insights into the carcinogenic liver fluke.</title>
        <authorList>
            <person name="Wang X."/>
            <person name="Huang Y."/>
            <person name="Chen W."/>
            <person name="Liu H."/>
            <person name="Guo L."/>
            <person name="Chen Y."/>
            <person name="Luo F."/>
            <person name="Zhou W."/>
            <person name="Sun J."/>
            <person name="Mao Q."/>
            <person name="Liang P."/>
            <person name="Zhou C."/>
            <person name="Tian Y."/>
            <person name="Men J."/>
            <person name="Lv X."/>
            <person name="Huang L."/>
            <person name="Zhou J."/>
            <person name="Hu Y."/>
            <person name="Li R."/>
            <person name="Zhang F."/>
            <person name="Lei H."/>
            <person name="Li X."/>
            <person name="Hu X."/>
            <person name="Liang C."/>
            <person name="Xu J."/>
            <person name="Wu Z."/>
            <person name="Yu X."/>
        </authorList>
    </citation>
    <scope>NUCLEOTIDE SEQUENCE</scope>
    <source>
        <strain>Henan</strain>
    </source>
</reference>
<dbReference type="EMBL" id="DF143896">
    <property type="protein sequence ID" value="GAA54489.1"/>
    <property type="molecule type" value="Genomic_DNA"/>
</dbReference>
<gene>
    <name evidence="1" type="ORF">CLF_103410</name>
</gene>
<dbReference type="AlphaFoldDB" id="G7YNF8"/>
<evidence type="ECO:0000313" key="2">
    <source>
        <dbReference type="Proteomes" id="UP000008909"/>
    </source>
</evidence>
<sequence>MNSPVPHGNRSVFKSLEADYRLLQIHSYQWRCLGLDRFDLRGLADIPIGSVCNAVGAPVYAPKEDSIITALPIDDHASQQLLQTVRGSPVTVPDIQRETSADPTLQKAIQFLRTRWRTKSIDNDLQLLFHRRRLLHVWRTCGDTTLAGLLNRREWYHHRFSKHAMVADGRHGIPTIEKRLEIVVNGFRPQTCPLFVLISSISLLLPMKQFVDRIIIKAPLVHSDRCSLAFTPPADGPQTFIRNFYSRHPTGVFSPTNVNYDQLQSRKIKLVHL</sequence>
<organism evidence="1 2">
    <name type="scientific">Clonorchis sinensis</name>
    <name type="common">Chinese liver fluke</name>
    <dbReference type="NCBI Taxonomy" id="79923"/>
    <lineage>
        <taxon>Eukaryota</taxon>
        <taxon>Metazoa</taxon>
        <taxon>Spiralia</taxon>
        <taxon>Lophotrochozoa</taxon>
        <taxon>Platyhelminthes</taxon>
        <taxon>Trematoda</taxon>
        <taxon>Digenea</taxon>
        <taxon>Opisthorchiida</taxon>
        <taxon>Opisthorchiata</taxon>
        <taxon>Opisthorchiidae</taxon>
        <taxon>Clonorchis</taxon>
    </lineage>
</organism>
<dbReference type="Proteomes" id="UP000008909">
    <property type="component" value="Unassembled WGS sequence"/>
</dbReference>
<reference evidence="1" key="1">
    <citation type="journal article" date="2011" name="Genome Biol.">
        <title>The draft genome of the carcinogenic human liver fluke Clonorchis sinensis.</title>
        <authorList>
            <person name="Wang X."/>
            <person name="Chen W."/>
            <person name="Huang Y."/>
            <person name="Sun J."/>
            <person name="Men J."/>
            <person name="Liu H."/>
            <person name="Luo F."/>
            <person name="Guo L."/>
            <person name="Lv X."/>
            <person name="Deng C."/>
            <person name="Zhou C."/>
            <person name="Fan Y."/>
            <person name="Li X."/>
            <person name="Huang L."/>
            <person name="Hu Y."/>
            <person name="Liang C."/>
            <person name="Hu X."/>
            <person name="Xu J."/>
            <person name="Yu X."/>
        </authorList>
    </citation>
    <scope>NUCLEOTIDE SEQUENCE [LARGE SCALE GENOMIC DNA]</scope>
    <source>
        <strain evidence="1">Henan</strain>
    </source>
</reference>
<evidence type="ECO:0000313" key="1">
    <source>
        <dbReference type="EMBL" id="GAA54489.1"/>
    </source>
</evidence>
<accession>G7YNF8</accession>
<name>G7YNF8_CLOSI</name>